<dbReference type="FunFam" id="3.80.10.10:FF:000095">
    <property type="entry name" value="LRR receptor-like serine/threonine-protein kinase GSO1"/>
    <property type="match status" value="1"/>
</dbReference>
<dbReference type="Pfam" id="PF08263">
    <property type="entry name" value="LRRNT_2"/>
    <property type="match status" value="1"/>
</dbReference>
<proteinExistence type="inferred from homology"/>
<comment type="subcellular location">
    <subcellularLocation>
        <location evidence="1">Cell membrane</location>
        <topology evidence="1">Single-pass membrane protein</topology>
    </subcellularLocation>
    <subcellularLocation>
        <location evidence="2">Membrane</location>
        <topology evidence="2">Single-pass type I membrane protein</topology>
    </subcellularLocation>
</comment>
<keyword evidence="7" id="KW-0732">Signal</keyword>
<evidence type="ECO:0000256" key="8">
    <source>
        <dbReference type="ARBA" id="ARBA00022737"/>
    </source>
</evidence>
<dbReference type="SUPFAM" id="SSF52058">
    <property type="entry name" value="L domain-like"/>
    <property type="match status" value="2"/>
</dbReference>
<dbReference type="GO" id="GO:0005886">
    <property type="term" value="C:plasma membrane"/>
    <property type="evidence" value="ECO:0007669"/>
    <property type="project" value="UniProtKB-SubCell"/>
</dbReference>
<evidence type="ECO:0000256" key="13">
    <source>
        <dbReference type="SAM" id="Phobius"/>
    </source>
</evidence>
<evidence type="ECO:0000256" key="3">
    <source>
        <dbReference type="ARBA" id="ARBA00009592"/>
    </source>
</evidence>
<evidence type="ECO:0000256" key="12">
    <source>
        <dbReference type="ARBA" id="ARBA00023180"/>
    </source>
</evidence>
<reference evidence="16" key="1">
    <citation type="submission" date="2020-01" db="EMBL/GenBank/DDBJ databases">
        <authorList>
            <person name="Mishra B."/>
        </authorList>
    </citation>
    <scope>NUCLEOTIDE SEQUENCE [LARGE SCALE GENOMIC DNA]</scope>
</reference>
<evidence type="ECO:0000256" key="10">
    <source>
        <dbReference type="ARBA" id="ARBA00023136"/>
    </source>
</evidence>
<keyword evidence="8" id="KW-0677">Repeat</keyword>
<dbReference type="InterPro" id="IPR013210">
    <property type="entry name" value="LRR_N_plant-typ"/>
</dbReference>
<keyword evidence="4" id="KW-1003">Cell membrane</keyword>
<evidence type="ECO:0000256" key="9">
    <source>
        <dbReference type="ARBA" id="ARBA00022989"/>
    </source>
</evidence>
<feature type="transmembrane region" description="Helical" evidence="13">
    <location>
        <begin position="7"/>
        <end position="25"/>
    </location>
</feature>
<organism evidence="16 17">
    <name type="scientific">Microthlaspi erraticum</name>
    <dbReference type="NCBI Taxonomy" id="1685480"/>
    <lineage>
        <taxon>Eukaryota</taxon>
        <taxon>Viridiplantae</taxon>
        <taxon>Streptophyta</taxon>
        <taxon>Embryophyta</taxon>
        <taxon>Tracheophyta</taxon>
        <taxon>Spermatophyta</taxon>
        <taxon>Magnoliopsida</taxon>
        <taxon>eudicotyledons</taxon>
        <taxon>Gunneridae</taxon>
        <taxon>Pentapetalae</taxon>
        <taxon>rosids</taxon>
        <taxon>malvids</taxon>
        <taxon>Brassicales</taxon>
        <taxon>Brassicaceae</taxon>
        <taxon>Coluteocarpeae</taxon>
        <taxon>Microthlaspi</taxon>
    </lineage>
</organism>
<dbReference type="InterPro" id="IPR055414">
    <property type="entry name" value="LRR_R13L4/SHOC2-like"/>
</dbReference>
<evidence type="ECO:0000256" key="7">
    <source>
        <dbReference type="ARBA" id="ARBA00022729"/>
    </source>
</evidence>
<gene>
    <name evidence="16" type="ORF">MERR_LOCUS96</name>
</gene>
<dbReference type="Gene3D" id="3.80.10.10">
    <property type="entry name" value="Ribonuclease Inhibitor"/>
    <property type="match status" value="4"/>
</dbReference>
<dbReference type="InterPro" id="IPR003591">
    <property type="entry name" value="Leu-rich_rpt_typical-subtyp"/>
</dbReference>
<evidence type="ECO:0000256" key="2">
    <source>
        <dbReference type="ARBA" id="ARBA00004479"/>
    </source>
</evidence>
<comment type="similarity">
    <text evidence="3">Belongs to the RLP family.</text>
</comment>
<dbReference type="InterPro" id="IPR001611">
    <property type="entry name" value="Leu-rich_rpt"/>
</dbReference>
<evidence type="ECO:0000256" key="11">
    <source>
        <dbReference type="ARBA" id="ARBA00023170"/>
    </source>
</evidence>
<dbReference type="Pfam" id="PF13855">
    <property type="entry name" value="LRR_8"/>
    <property type="match status" value="1"/>
</dbReference>
<evidence type="ECO:0000256" key="4">
    <source>
        <dbReference type="ARBA" id="ARBA00022475"/>
    </source>
</evidence>
<dbReference type="EMBL" id="CACVBM020000011">
    <property type="protein sequence ID" value="CAA7012862.1"/>
    <property type="molecule type" value="Genomic_DNA"/>
</dbReference>
<keyword evidence="6 13" id="KW-0812">Transmembrane</keyword>
<dbReference type="InterPro" id="IPR032675">
    <property type="entry name" value="LRR_dom_sf"/>
</dbReference>
<dbReference type="FunFam" id="3.80.10.10:FF:000213">
    <property type="entry name" value="Tyrosine-sulfated glycopeptide receptor 1"/>
    <property type="match status" value="1"/>
</dbReference>
<dbReference type="Pfam" id="PF23598">
    <property type="entry name" value="LRR_14"/>
    <property type="match status" value="1"/>
</dbReference>
<dbReference type="Pfam" id="PF00560">
    <property type="entry name" value="LRR_1"/>
    <property type="match status" value="6"/>
</dbReference>
<keyword evidence="9 13" id="KW-1133">Transmembrane helix</keyword>
<evidence type="ECO:0000256" key="6">
    <source>
        <dbReference type="ARBA" id="ARBA00022692"/>
    </source>
</evidence>
<dbReference type="SMART" id="SM00369">
    <property type="entry name" value="LRR_TYP"/>
    <property type="match status" value="7"/>
</dbReference>
<keyword evidence="11" id="KW-0675">Receptor</keyword>
<evidence type="ECO:0000313" key="17">
    <source>
        <dbReference type="Proteomes" id="UP000467841"/>
    </source>
</evidence>
<evidence type="ECO:0000256" key="1">
    <source>
        <dbReference type="ARBA" id="ARBA00004162"/>
    </source>
</evidence>
<feature type="domain" description="Leucine-rich repeat-containing N-terminal plant-type" evidence="14">
    <location>
        <begin position="38"/>
        <end position="78"/>
    </location>
</feature>
<sequence length="754" mass="83532">MIRSQSYCFRATIIIHLFFSLHLLLNTFASHTQSLCRQDQRDILLELKKELKIPNDEYHVISWNTTLDCCSWWGVTCDAKSGRVISLDLIIESANVSLTSGSSLFQLRHLRQLVFTHGNLQGVIPSSIANLTHLTCLDLSNNLLVGEVPASIGKLNQLIEIHLSGNYLRGNIPTSFANLTKLSQLVLSENQFTGGITVVANLTSVFNINLSQNNFKSLFPPDLSGLHKLGQFVGSRNSFFGPFPSSLFMISSLFNIELNQNKFKGPIDFGNMSTSSTVRVLTLGYNDLDGPIPESISKLGNLEVLDLSHNNFGGRVPRSTSKLAHLVTLDLSYNKLEGQVPHWLWRSSVFSVLLLSHNSFSSFGKSVEVDDATWLNELGLGSNSLQGPFPQWICKFKILRTLDLSNNHFTGFIPQCLNSLQDLNLRNNGLSGSLPDFNNSDLRSLDVSRNSLVGGLPKSLTNCTSMQLLNVKGNKINDTFPFWLDSLSTLMVLALGSNAFHGPIYQPSTYLGFPSLKIIDISNNSFVGSLPQDYFSNWSAMPFVFSDEEYLSYMEDSTMYKDSINLVSKGVATDFVRIPVFFKAIDFSGNGFSGQIPESIGVLSGLRLLNLSGNAFTGSIPPSLANITILETLDLSRNNLSGEIPRGLGNLSFLSNINFSHNHLQGFLPRSTQFERQNCSSFSGNPKLHGLEDICGEIHVPVPKSQQHEEYLLESEEPLIHWVAVAIAYVPGVFCGLVIGHIFTSYKYEWFIAR</sequence>
<dbReference type="Proteomes" id="UP000467841">
    <property type="component" value="Unassembled WGS sequence"/>
</dbReference>
<name>A0A6D2HCI2_9BRAS</name>
<evidence type="ECO:0000313" key="16">
    <source>
        <dbReference type="EMBL" id="CAA7012862.1"/>
    </source>
</evidence>
<protein>
    <submittedName>
        <fullName evidence="16">Uncharacterized protein</fullName>
    </submittedName>
</protein>
<dbReference type="AlphaFoldDB" id="A0A6D2HCI2"/>
<feature type="transmembrane region" description="Helical" evidence="13">
    <location>
        <begin position="719"/>
        <end position="744"/>
    </location>
</feature>
<dbReference type="OrthoDB" id="442066at2759"/>
<feature type="domain" description="Disease resistance R13L4/SHOC-2-like LRR" evidence="15">
    <location>
        <begin position="83"/>
        <end position="190"/>
    </location>
</feature>
<keyword evidence="17" id="KW-1185">Reference proteome</keyword>
<evidence type="ECO:0000259" key="14">
    <source>
        <dbReference type="Pfam" id="PF08263"/>
    </source>
</evidence>
<dbReference type="PANTHER" id="PTHR27000:SF787">
    <property type="entry name" value="RECEPTOR-LIKE PROTEIN 39"/>
    <property type="match status" value="1"/>
</dbReference>
<comment type="caution">
    <text evidence="16">The sequence shown here is derived from an EMBL/GenBank/DDBJ whole genome shotgun (WGS) entry which is preliminary data.</text>
</comment>
<keyword evidence="10 13" id="KW-0472">Membrane</keyword>
<accession>A0A6D2HCI2</accession>
<keyword evidence="12" id="KW-0325">Glycoprotein</keyword>
<evidence type="ECO:0000259" key="15">
    <source>
        <dbReference type="Pfam" id="PF23598"/>
    </source>
</evidence>
<evidence type="ECO:0000256" key="5">
    <source>
        <dbReference type="ARBA" id="ARBA00022614"/>
    </source>
</evidence>
<keyword evidence="5" id="KW-0433">Leucine-rich repeat</keyword>
<dbReference type="PANTHER" id="PTHR27000">
    <property type="entry name" value="LEUCINE-RICH REPEAT RECEPTOR-LIKE PROTEIN KINASE FAMILY PROTEIN-RELATED"/>
    <property type="match status" value="1"/>
</dbReference>